<accession>A0A9E3LUV1</accession>
<dbReference type="EMBL" id="JAHHHW010000119">
    <property type="protein sequence ID" value="MBW4433993.1"/>
    <property type="molecule type" value="Genomic_DNA"/>
</dbReference>
<proteinExistence type="predicted"/>
<reference evidence="1" key="1">
    <citation type="submission" date="2021-05" db="EMBL/GenBank/DDBJ databases">
        <authorList>
            <person name="Pietrasiak N."/>
            <person name="Ward R."/>
            <person name="Stajich J.E."/>
            <person name="Kurbessoian T."/>
        </authorList>
    </citation>
    <scope>NUCLEOTIDE SEQUENCE</scope>
    <source>
        <strain evidence="1">HA4357-MV3</strain>
    </source>
</reference>
<sequence>MARYKRYWYRSSILPSVLYHWGTSGIKIDEHKPLAGLDWKTIIENKDYEKINLLDQLATQHIKQFWDRYELELPFAIEHKLDHTFTVAAYFNKAHYILRTIEGEDVYKIRGAKNFDDLSDHKRHPTYQLLWNIVENVDDFPESTEYTHTSLLKIGMWLDAQKSTAYEAIKGLRPGDEVVQTRQARYNNTHMPCDNVSEFKRRRQRKIVDHGQEVLWFERYAKEGIAKIHARMLNDTLTY</sequence>
<comment type="caution">
    <text evidence="1">The sequence shown here is derived from an EMBL/GenBank/DDBJ whole genome shotgun (WGS) entry which is preliminary data.</text>
</comment>
<gene>
    <name evidence="1" type="ORF">KME28_20340</name>
</gene>
<dbReference type="Proteomes" id="UP000813215">
    <property type="component" value="Unassembled WGS sequence"/>
</dbReference>
<dbReference type="AlphaFoldDB" id="A0A9E3LUV1"/>
<name>A0A9E3LUV1_9NOST</name>
<evidence type="ECO:0000313" key="1">
    <source>
        <dbReference type="EMBL" id="MBW4433993.1"/>
    </source>
</evidence>
<reference evidence="1" key="2">
    <citation type="journal article" date="2022" name="Microbiol. Resour. Announc.">
        <title>Metagenome Sequencing to Explore Phylogenomics of Terrestrial Cyanobacteria.</title>
        <authorList>
            <person name="Ward R.D."/>
            <person name="Stajich J.E."/>
            <person name="Johansen J.R."/>
            <person name="Huntemann M."/>
            <person name="Clum A."/>
            <person name="Foster B."/>
            <person name="Foster B."/>
            <person name="Roux S."/>
            <person name="Palaniappan K."/>
            <person name="Varghese N."/>
            <person name="Mukherjee S."/>
            <person name="Reddy T.B.K."/>
            <person name="Daum C."/>
            <person name="Copeland A."/>
            <person name="Chen I.A."/>
            <person name="Ivanova N.N."/>
            <person name="Kyrpides N.C."/>
            <person name="Shapiro N."/>
            <person name="Eloe-Fadrosh E.A."/>
            <person name="Pietrasiak N."/>
        </authorList>
    </citation>
    <scope>NUCLEOTIDE SEQUENCE</scope>
    <source>
        <strain evidence="1">HA4357-MV3</strain>
    </source>
</reference>
<organism evidence="1 2">
    <name type="scientific">Pelatocladus maniniholoensis HA4357-MV3</name>
    <dbReference type="NCBI Taxonomy" id="1117104"/>
    <lineage>
        <taxon>Bacteria</taxon>
        <taxon>Bacillati</taxon>
        <taxon>Cyanobacteriota</taxon>
        <taxon>Cyanophyceae</taxon>
        <taxon>Nostocales</taxon>
        <taxon>Nostocaceae</taxon>
        <taxon>Pelatocladus</taxon>
    </lineage>
</organism>
<protein>
    <submittedName>
        <fullName evidence="1">Uncharacterized protein</fullName>
    </submittedName>
</protein>
<evidence type="ECO:0000313" key="2">
    <source>
        <dbReference type="Proteomes" id="UP000813215"/>
    </source>
</evidence>